<gene>
    <name evidence="3" type="ORF">Ddye_005325</name>
</gene>
<evidence type="ECO:0000313" key="4">
    <source>
        <dbReference type="Proteomes" id="UP001280121"/>
    </source>
</evidence>
<evidence type="ECO:0000256" key="1">
    <source>
        <dbReference type="SAM" id="MobiDB-lite"/>
    </source>
</evidence>
<dbReference type="EMBL" id="JANJYI010000002">
    <property type="protein sequence ID" value="KAK2658792.1"/>
    <property type="molecule type" value="Genomic_DNA"/>
</dbReference>
<dbReference type="Pfam" id="PF20167">
    <property type="entry name" value="Transposase_32"/>
    <property type="match status" value="1"/>
</dbReference>
<proteinExistence type="predicted"/>
<evidence type="ECO:0000313" key="3">
    <source>
        <dbReference type="EMBL" id="KAK2658792.1"/>
    </source>
</evidence>
<dbReference type="InterPro" id="IPR046796">
    <property type="entry name" value="Transposase_32_dom"/>
</dbReference>
<reference evidence="3" key="1">
    <citation type="journal article" date="2023" name="Plant J.">
        <title>Genome sequences and population genomics provide insights into the demographic history, inbreeding, and mutation load of two 'living fossil' tree species of Dipteronia.</title>
        <authorList>
            <person name="Feng Y."/>
            <person name="Comes H.P."/>
            <person name="Chen J."/>
            <person name="Zhu S."/>
            <person name="Lu R."/>
            <person name="Zhang X."/>
            <person name="Li P."/>
            <person name="Qiu J."/>
            <person name="Olsen K.M."/>
            <person name="Qiu Y."/>
        </authorList>
    </citation>
    <scope>NUCLEOTIDE SEQUENCE</scope>
    <source>
        <strain evidence="3">KIB01</strain>
    </source>
</reference>
<feature type="region of interest" description="Disordered" evidence="1">
    <location>
        <begin position="179"/>
        <end position="212"/>
    </location>
</feature>
<accession>A0AAD9XGA1</accession>
<name>A0AAD9XGA1_9ROSI</name>
<dbReference type="AlphaFoldDB" id="A0AAD9XGA1"/>
<comment type="caution">
    <text evidence="3">The sequence shown here is derived from an EMBL/GenBank/DDBJ whole genome shotgun (WGS) entry which is preliminary data.</text>
</comment>
<protein>
    <recommendedName>
        <fullName evidence="2">Putative plant transposon protein domain-containing protein</fullName>
    </recommendedName>
</protein>
<keyword evidence="4" id="KW-1185">Reference proteome</keyword>
<feature type="domain" description="Putative plant transposon protein" evidence="2">
    <location>
        <begin position="1"/>
        <end position="152"/>
    </location>
</feature>
<dbReference type="Proteomes" id="UP001280121">
    <property type="component" value="Unassembled WGS sequence"/>
</dbReference>
<organism evidence="3 4">
    <name type="scientific">Dipteronia dyeriana</name>
    <dbReference type="NCBI Taxonomy" id="168575"/>
    <lineage>
        <taxon>Eukaryota</taxon>
        <taxon>Viridiplantae</taxon>
        <taxon>Streptophyta</taxon>
        <taxon>Embryophyta</taxon>
        <taxon>Tracheophyta</taxon>
        <taxon>Spermatophyta</taxon>
        <taxon>Magnoliopsida</taxon>
        <taxon>eudicotyledons</taxon>
        <taxon>Gunneridae</taxon>
        <taxon>Pentapetalae</taxon>
        <taxon>rosids</taxon>
        <taxon>malvids</taxon>
        <taxon>Sapindales</taxon>
        <taxon>Sapindaceae</taxon>
        <taxon>Hippocastanoideae</taxon>
        <taxon>Acereae</taxon>
        <taxon>Dipteronia</taxon>
    </lineage>
</organism>
<sequence>MVRGFKVIVSIDDIMDYYSAWLPDDQESLLRMRYGVTWNDIFIRQNVDFANSLLIQPMEFWVTLDFHIKHINLEIELGMWNIFISHLIRPRSHRTTVPFEVATILHCIKKNELINVGSIIRWEIAQLGQRRVERQPLIFPYLIKDLCRRAGVEMGGERLESPPENIRIATRTSLIVERDLTSDRRRTGKKKSSTRAESSRTHQEEPVDMDFE</sequence>
<evidence type="ECO:0000259" key="2">
    <source>
        <dbReference type="Pfam" id="PF20167"/>
    </source>
</evidence>